<dbReference type="Proteomes" id="UP000233276">
    <property type="component" value="Chromosome"/>
</dbReference>
<accession>A0A134DHT2</accession>
<proteinExistence type="predicted"/>
<dbReference type="InterPro" id="IPR003849">
    <property type="entry name" value="Preprotein_translocase_YajC"/>
</dbReference>
<dbReference type="OrthoDB" id="3267178at2"/>
<dbReference type="KEGG" id="mhos:CXR34_10760"/>
<dbReference type="AlphaFoldDB" id="A0A134DHT2"/>
<dbReference type="Pfam" id="PF02699">
    <property type="entry name" value="YajC"/>
    <property type="match status" value="1"/>
</dbReference>
<evidence type="ECO:0000313" key="1">
    <source>
        <dbReference type="EMBL" id="AUG29875.1"/>
    </source>
</evidence>
<dbReference type="RefSeq" id="WP_060959587.1">
    <property type="nucleotide sequence ID" value="NZ_CP025299.1"/>
</dbReference>
<dbReference type="EMBL" id="CP025299">
    <property type="protein sequence ID" value="AUG29875.1"/>
    <property type="molecule type" value="Genomic_DNA"/>
</dbReference>
<dbReference type="STRING" id="162426.RM52_09870"/>
<dbReference type="SMART" id="SM01323">
    <property type="entry name" value="YajC"/>
    <property type="match status" value="1"/>
</dbReference>
<evidence type="ECO:0000313" key="2">
    <source>
        <dbReference type="Proteomes" id="UP000233276"/>
    </source>
</evidence>
<name>A0A134DHT2_9MICO</name>
<reference evidence="1 2" key="1">
    <citation type="submission" date="2017-12" db="EMBL/GenBank/DDBJ databases">
        <title>Isolation and characterization of estrogens degradatiion strain Microbacterium hominis SJTG1.</title>
        <authorList>
            <person name="Xiong W."/>
            <person name="Yin C."/>
            <person name="Zheng D."/>
            <person name="Liang R."/>
        </authorList>
    </citation>
    <scope>NUCLEOTIDE SEQUENCE [LARGE SCALE GENOMIC DNA]</scope>
    <source>
        <strain evidence="1 2">SJTG1</strain>
    </source>
</reference>
<protein>
    <submittedName>
        <fullName evidence="1">Preprotein translocase subunit YajC</fullName>
    </submittedName>
</protein>
<gene>
    <name evidence="1" type="ORF">CXR34_10760</name>
</gene>
<organism evidence="1 2">
    <name type="scientific">Microbacterium hominis</name>
    <dbReference type="NCBI Taxonomy" id="162426"/>
    <lineage>
        <taxon>Bacteria</taxon>
        <taxon>Bacillati</taxon>
        <taxon>Actinomycetota</taxon>
        <taxon>Actinomycetes</taxon>
        <taxon>Micrococcales</taxon>
        <taxon>Microbacteriaceae</taxon>
        <taxon>Microbacterium</taxon>
    </lineage>
</organism>
<sequence length="146" mass="15730">MDWILLVAMAALLGFMFWSSRRRATRMKAEQEAKARAMVPGVKVLLQGGLYGTLVAYDGEDLSKPAFVELAPGMEVEVHSQAILRVVDEEEGTVTEDEFIEAESDQAEYAADVADGEITSVSDDRAASKVETSTEASDAGDAKPQA</sequence>